<keyword evidence="3" id="KW-1185">Reference proteome</keyword>
<organism evidence="2 3">
    <name type="scientific">Meripilus lineatus</name>
    <dbReference type="NCBI Taxonomy" id="2056292"/>
    <lineage>
        <taxon>Eukaryota</taxon>
        <taxon>Fungi</taxon>
        <taxon>Dikarya</taxon>
        <taxon>Basidiomycota</taxon>
        <taxon>Agaricomycotina</taxon>
        <taxon>Agaricomycetes</taxon>
        <taxon>Polyporales</taxon>
        <taxon>Meripilaceae</taxon>
        <taxon>Meripilus</taxon>
    </lineage>
</organism>
<dbReference type="EMBL" id="JANAWD010000229">
    <property type="protein sequence ID" value="KAJ3483406.1"/>
    <property type="molecule type" value="Genomic_DNA"/>
</dbReference>
<evidence type="ECO:0000313" key="3">
    <source>
        <dbReference type="Proteomes" id="UP001212997"/>
    </source>
</evidence>
<dbReference type="Proteomes" id="UP001212997">
    <property type="component" value="Unassembled WGS sequence"/>
</dbReference>
<accession>A0AAD5V6F4</accession>
<comment type="caution">
    <text evidence="2">The sequence shown here is derived from an EMBL/GenBank/DDBJ whole genome shotgun (WGS) entry which is preliminary data.</text>
</comment>
<proteinExistence type="predicted"/>
<evidence type="ECO:0000256" key="1">
    <source>
        <dbReference type="SAM" id="MobiDB-lite"/>
    </source>
</evidence>
<gene>
    <name evidence="2" type="ORF">NLI96_g6333</name>
</gene>
<name>A0AAD5V6F4_9APHY</name>
<sequence>MEPGCSTPVPSLSTGEDDQTWALVASLALMDIEDVQSSRKGKGREDQPISDEELAFQLYAEEVNALLTSQSDLILARSVDSALRTDRGVLKRFASEEAAAARDREYALKLSRGRTLPTNRRATTSTSQTATKVNEDTNEGLLFRIFECDSDGDKASKNASTSVVPATKSPLLPGKVPTLK</sequence>
<dbReference type="AlphaFoldDB" id="A0AAD5V6F4"/>
<reference evidence="2" key="1">
    <citation type="submission" date="2022-07" db="EMBL/GenBank/DDBJ databases">
        <title>Genome Sequence of Physisporinus lineatus.</title>
        <authorList>
            <person name="Buettner E."/>
        </authorList>
    </citation>
    <scope>NUCLEOTIDE SEQUENCE</scope>
    <source>
        <strain evidence="2">VT162</strain>
    </source>
</reference>
<protein>
    <submittedName>
        <fullName evidence="2">Uncharacterized protein</fullName>
    </submittedName>
</protein>
<feature type="region of interest" description="Disordered" evidence="1">
    <location>
        <begin position="152"/>
        <end position="180"/>
    </location>
</feature>
<evidence type="ECO:0000313" key="2">
    <source>
        <dbReference type="EMBL" id="KAJ3483406.1"/>
    </source>
</evidence>